<evidence type="ECO:0000313" key="2">
    <source>
        <dbReference type="Proteomes" id="UP000001396"/>
    </source>
</evidence>
<proteinExistence type="predicted"/>
<dbReference type="RefSeq" id="XP_020436191.1">
    <property type="nucleotide sequence ID" value="XM_020574119.1"/>
</dbReference>
<accession>D3B426</accession>
<name>D3B426_HETP5</name>
<dbReference type="AlphaFoldDB" id="D3B426"/>
<dbReference type="InParanoid" id="D3B426"/>
<dbReference type="Proteomes" id="UP000001396">
    <property type="component" value="Unassembled WGS sequence"/>
</dbReference>
<keyword evidence="2" id="KW-1185">Reference proteome</keyword>
<organism evidence="1 2">
    <name type="scientific">Heterostelium pallidum (strain ATCC 26659 / Pp 5 / PN500)</name>
    <name type="common">Cellular slime mold</name>
    <name type="synonym">Polysphondylium pallidum</name>
    <dbReference type="NCBI Taxonomy" id="670386"/>
    <lineage>
        <taxon>Eukaryota</taxon>
        <taxon>Amoebozoa</taxon>
        <taxon>Evosea</taxon>
        <taxon>Eumycetozoa</taxon>
        <taxon>Dictyostelia</taxon>
        <taxon>Acytosteliales</taxon>
        <taxon>Acytosteliaceae</taxon>
        <taxon>Heterostelium</taxon>
    </lineage>
</organism>
<comment type="caution">
    <text evidence="1">The sequence shown here is derived from an EMBL/GenBank/DDBJ whole genome shotgun (WGS) entry which is preliminary data.</text>
</comment>
<protein>
    <submittedName>
        <fullName evidence="1">Uncharacterized protein</fullName>
    </submittedName>
</protein>
<dbReference type="EMBL" id="ADBJ01000010">
    <property type="protein sequence ID" value="EFA84074.1"/>
    <property type="molecule type" value="Genomic_DNA"/>
</dbReference>
<dbReference type="GeneID" id="31358670"/>
<reference evidence="1 2" key="1">
    <citation type="journal article" date="2011" name="Genome Res.">
        <title>Phylogeny-wide analysis of social amoeba genomes highlights ancient origins for complex intercellular communication.</title>
        <authorList>
            <person name="Heidel A.J."/>
            <person name="Lawal H.M."/>
            <person name="Felder M."/>
            <person name="Schilde C."/>
            <person name="Helps N.R."/>
            <person name="Tunggal B."/>
            <person name="Rivero F."/>
            <person name="John U."/>
            <person name="Schleicher M."/>
            <person name="Eichinger L."/>
            <person name="Platzer M."/>
            <person name="Noegel A.A."/>
            <person name="Schaap P."/>
            <person name="Gloeckner G."/>
        </authorList>
    </citation>
    <scope>NUCLEOTIDE SEQUENCE [LARGE SCALE GENOMIC DNA]</scope>
    <source>
        <strain evidence="2">ATCC 26659 / Pp 5 / PN500</strain>
    </source>
</reference>
<sequence length="107" mass="12214">MTFTELPTIMKFADALNCMLVGLIPPADYLEGIKVLVEECHFKTIKAQAKTTLNQKHRDIVSWYATKTKVTLLIFELLATFHCNIQLLHSVEPFDVNKDYIAKTSKN</sequence>
<evidence type="ECO:0000313" key="1">
    <source>
        <dbReference type="EMBL" id="EFA84074.1"/>
    </source>
</evidence>
<gene>
    <name evidence="1" type="ORF">PPL_03147</name>
</gene>